<evidence type="ECO:0000313" key="9">
    <source>
        <dbReference type="Proteomes" id="UP001235939"/>
    </source>
</evidence>
<dbReference type="InterPro" id="IPR041373">
    <property type="entry name" value="RT_RNaseH"/>
</dbReference>
<dbReference type="EMBL" id="CP092864">
    <property type="protein sequence ID" value="UYV62720.1"/>
    <property type="molecule type" value="Genomic_DNA"/>
</dbReference>
<keyword evidence="9" id="KW-1185">Reference proteome</keyword>
<name>A0ABY6K4N1_9ARAC</name>
<dbReference type="InterPro" id="IPR036397">
    <property type="entry name" value="RNaseH_sf"/>
</dbReference>
<evidence type="ECO:0000256" key="6">
    <source>
        <dbReference type="ARBA" id="ARBA00022918"/>
    </source>
</evidence>
<dbReference type="InterPro" id="IPR001584">
    <property type="entry name" value="Integrase_cat-core"/>
</dbReference>
<dbReference type="CDD" id="cd09274">
    <property type="entry name" value="RNase_HI_RT_Ty3"/>
    <property type="match status" value="1"/>
</dbReference>
<keyword evidence="4" id="KW-0255">Endonuclease</keyword>
<keyword evidence="2" id="KW-0548">Nucleotidyltransferase</keyword>
<evidence type="ECO:0000259" key="7">
    <source>
        <dbReference type="PROSITE" id="PS50994"/>
    </source>
</evidence>
<reference evidence="8 9" key="1">
    <citation type="submission" date="2022-01" db="EMBL/GenBank/DDBJ databases">
        <title>A chromosomal length assembly of Cordylochernes scorpioides.</title>
        <authorList>
            <person name="Zeh D."/>
            <person name="Zeh J."/>
        </authorList>
    </citation>
    <scope>NUCLEOTIDE SEQUENCE [LARGE SCALE GENOMIC DNA]</scope>
    <source>
        <strain evidence="8">IN4F17</strain>
        <tissue evidence="8">Whole Body</tissue>
    </source>
</reference>
<keyword evidence="3" id="KW-0540">Nuclease</keyword>
<proteinExistence type="predicted"/>
<dbReference type="Gene3D" id="3.10.20.370">
    <property type="match status" value="1"/>
</dbReference>
<dbReference type="Pfam" id="PF17917">
    <property type="entry name" value="RT_RNaseH"/>
    <property type="match status" value="1"/>
</dbReference>
<dbReference type="InterPro" id="IPR050951">
    <property type="entry name" value="Retrovirus_Pol_polyprotein"/>
</dbReference>
<dbReference type="PANTHER" id="PTHR37984">
    <property type="entry name" value="PROTEIN CBG26694"/>
    <property type="match status" value="1"/>
</dbReference>
<organism evidence="8 9">
    <name type="scientific">Cordylochernes scorpioides</name>
    <dbReference type="NCBI Taxonomy" id="51811"/>
    <lineage>
        <taxon>Eukaryota</taxon>
        <taxon>Metazoa</taxon>
        <taxon>Ecdysozoa</taxon>
        <taxon>Arthropoda</taxon>
        <taxon>Chelicerata</taxon>
        <taxon>Arachnida</taxon>
        <taxon>Pseudoscorpiones</taxon>
        <taxon>Cheliferoidea</taxon>
        <taxon>Chernetidae</taxon>
        <taxon>Cordylochernes</taxon>
    </lineage>
</organism>
<dbReference type="SUPFAM" id="SSF56672">
    <property type="entry name" value="DNA/RNA polymerases"/>
    <property type="match status" value="1"/>
</dbReference>
<dbReference type="SUPFAM" id="SSF53098">
    <property type="entry name" value="Ribonuclease H-like"/>
    <property type="match status" value="1"/>
</dbReference>
<dbReference type="InterPro" id="IPR043502">
    <property type="entry name" value="DNA/RNA_pol_sf"/>
</dbReference>
<dbReference type="Gene3D" id="3.30.420.10">
    <property type="entry name" value="Ribonuclease H-like superfamily/Ribonuclease H"/>
    <property type="match status" value="1"/>
</dbReference>
<evidence type="ECO:0000256" key="2">
    <source>
        <dbReference type="ARBA" id="ARBA00022695"/>
    </source>
</evidence>
<sequence length="162" mass="18422">MYDPNLPCKLYTDASEQGLGAILAQKHPDGRKRVVSYFSKRLNPTQSRYTATELECFAIIEAVRHFNNYLDKPFQIVTDQSALKWLLNHKNPGEDFSDEHQTYTSNNSAAILNILRQLLSSGIPIKRILKDNGSNFTSRSFKNVLLENKIAHSLATPYHPQT</sequence>
<evidence type="ECO:0000256" key="3">
    <source>
        <dbReference type="ARBA" id="ARBA00022722"/>
    </source>
</evidence>
<evidence type="ECO:0000313" key="8">
    <source>
        <dbReference type="EMBL" id="UYV62720.1"/>
    </source>
</evidence>
<accession>A0ABY6K4N1</accession>
<gene>
    <name evidence="8" type="ORF">LAZ67_2001720</name>
</gene>
<dbReference type="PANTHER" id="PTHR37984:SF5">
    <property type="entry name" value="PROTEIN NYNRIN-LIKE"/>
    <property type="match status" value="1"/>
</dbReference>
<keyword evidence="1" id="KW-0808">Transferase</keyword>
<keyword evidence="5" id="KW-0378">Hydrolase</keyword>
<evidence type="ECO:0000256" key="4">
    <source>
        <dbReference type="ARBA" id="ARBA00022759"/>
    </source>
</evidence>
<protein>
    <recommendedName>
        <fullName evidence="7">Integrase catalytic domain-containing protein</fullName>
    </recommendedName>
</protein>
<keyword evidence="6" id="KW-0695">RNA-directed DNA polymerase</keyword>
<evidence type="ECO:0000256" key="1">
    <source>
        <dbReference type="ARBA" id="ARBA00022679"/>
    </source>
</evidence>
<dbReference type="PROSITE" id="PS50994">
    <property type="entry name" value="INTEGRASE"/>
    <property type="match status" value="1"/>
</dbReference>
<dbReference type="InterPro" id="IPR012337">
    <property type="entry name" value="RNaseH-like_sf"/>
</dbReference>
<dbReference type="Proteomes" id="UP001235939">
    <property type="component" value="Chromosome 02"/>
</dbReference>
<evidence type="ECO:0000256" key="5">
    <source>
        <dbReference type="ARBA" id="ARBA00022801"/>
    </source>
</evidence>
<feature type="domain" description="Integrase catalytic" evidence="7">
    <location>
        <begin position="106"/>
        <end position="162"/>
    </location>
</feature>